<evidence type="ECO:0000313" key="3">
    <source>
        <dbReference type="Proteomes" id="UP001419268"/>
    </source>
</evidence>
<dbReference type="AlphaFoldDB" id="A0AAP0INP8"/>
<organism evidence="2 3">
    <name type="scientific">Stephania cephalantha</name>
    <dbReference type="NCBI Taxonomy" id="152367"/>
    <lineage>
        <taxon>Eukaryota</taxon>
        <taxon>Viridiplantae</taxon>
        <taxon>Streptophyta</taxon>
        <taxon>Embryophyta</taxon>
        <taxon>Tracheophyta</taxon>
        <taxon>Spermatophyta</taxon>
        <taxon>Magnoliopsida</taxon>
        <taxon>Ranunculales</taxon>
        <taxon>Menispermaceae</taxon>
        <taxon>Menispermoideae</taxon>
        <taxon>Cissampelideae</taxon>
        <taxon>Stephania</taxon>
    </lineage>
</organism>
<sequence>MSHHFFLLASAALDAPRDTLQCGLPDFLTALCEPSSSPPLLPGGALSFTGTSPAASSTNPNAPIQRFPFSSPISY</sequence>
<evidence type="ECO:0000313" key="2">
    <source>
        <dbReference type="EMBL" id="KAK9118278.1"/>
    </source>
</evidence>
<name>A0AAP0INP8_9MAGN</name>
<proteinExistence type="predicted"/>
<dbReference type="EMBL" id="JBBNAG010000007">
    <property type="protein sequence ID" value="KAK9118278.1"/>
    <property type="molecule type" value="Genomic_DNA"/>
</dbReference>
<evidence type="ECO:0000256" key="1">
    <source>
        <dbReference type="SAM" id="MobiDB-lite"/>
    </source>
</evidence>
<feature type="region of interest" description="Disordered" evidence="1">
    <location>
        <begin position="51"/>
        <end position="75"/>
    </location>
</feature>
<feature type="compositionally biased region" description="Polar residues" evidence="1">
    <location>
        <begin position="51"/>
        <end position="62"/>
    </location>
</feature>
<comment type="caution">
    <text evidence="2">The sequence shown here is derived from an EMBL/GenBank/DDBJ whole genome shotgun (WGS) entry which is preliminary data.</text>
</comment>
<gene>
    <name evidence="2" type="ORF">Scep_016371</name>
</gene>
<reference evidence="2 3" key="1">
    <citation type="submission" date="2024-01" db="EMBL/GenBank/DDBJ databases">
        <title>Genome assemblies of Stephania.</title>
        <authorList>
            <person name="Yang L."/>
        </authorList>
    </citation>
    <scope>NUCLEOTIDE SEQUENCE [LARGE SCALE GENOMIC DNA]</scope>
    <source>
        <strain evidence="2">JXDWG</strain>
        <tissue evidence="2">Leaf</tissue>
    </source>
</reference>
<keyword evidence="3" id="KW-1185">Reference proteome</keyword>
<dbReference type="Proteomes" id="UP001419268">
    <property type="component" value="Unassembled WGS sequence"/>
</dbReference>
<protein>
    <submittedName>
        <fullName evidence="2">Uncharacterized protein</fullName>
    </submittedName>
</protein>
<accession>A0AAP0INP8</accession>